<dbReference type="PROSITE" id="PS00086">
    <property type="entry name" value="CYTOCHROME_P450"/>
    <property type="match status" value="1"/>
</dbReference>
<dbReference type="Gene3D" id="1.10.630.10">
    <property type="entry name" value="Cytochrome P450"/>
    <property type="match status" value="1"/>
</dbReference>
<dbReference type="GO" id="GO:0004497">
    <property type="term" value="F:monooxygenase activity"/>
    <property type="evidence" value="ECO:0007669"/>
    <property type="project" value="UniProtKB-KW"/>
</dbReference>
<feature type="transmembrane region" description="Helical" evidence="10">
    <location>
        <begin position="16"/>
        <end position="35"/>
    </location>
</feature>
<keyword evidence="10" id="KW-1133">Transmembrane helix</keyword>
<evidence type="ECO:0000256" key="7">
    <source>
        <dbReference type="ARBA" id="ARBA00023033"/>
    </source>
</evidence>
<comment type="subcellular location">
    <subcellularLocation>
        <location evidence="2">Membrane</location>
        <topology evidence="2">Single-pass membrane protein</topology>
    </subcellularLocation>
</comment>
<keyword evidence="4 8" id="KW-0479">Metal-binding</keyword>
<dbReference type="InterPro" id="IPR017972">
    <property type="entry name" value="Cyt_P450_CS"/>
</dbReference>
<comment type="similarity">
    <text evidence="3 9">Belongs to the cytochrome P450 family.</text>
</comment>
<reference evidence="11" key="1">
    <citation type="submission" date="2022-07" db="EMBL/GenBank/DDBJ databases">
        <title>Fungi with potential for degradation of polypropylene.</title>
        <authorList>
            <person name="Gostincar C."/>
        </authorList>
    </citation>
    <scope>NUCLEOTIDE SEQUENCE</scope>
    <source>
        <strain evidence="11">EXF-13308</strain>
    </source>
</reference>
<evidence type="ECO:0000256" key="9">
    <source>
        <dbReference type="RuleBase" id="RU000461"/>
    </source>
</evidence>
<dbReference type="GO" id="GO:0005506">
    <property type="term" value="F:iron ion binding"/>
    <property type="evidence" value="ECO:0007669"/>
    <property type="project" value="InterPro"/>
</dbReference>
<dbReference type="CDD" id="cd11041">
    <property type="entry name" value="CYP503A1-like"/>
    <property type="match status" value="1"/>
</dbReference>
<feature type="binding site" description="axial binding residue" evidence="8">
    <location>
        <position position="464"/>
    </location>
    <ligand>
        <name>heme</name>
        <dbReference type="ChEBI" id="CHEBI:30413"/>
    </ligand>
    <ligandPart>
        <name>Fe</name>
        <dbReference type="ChEBI" id="CHEBI:18248"/>
    </ligandPart>
</feature>
<keyword evidence="10" id="KW-0472">Membrane</keyword>
<evidence type="ECO:0000256" key="8">
    <source>
        <dbReference type="PIRSR" id="PIRSR602401-1"/>
    </source>
</evidence>
<dbReference type="PANTHER" id="PTHR46206">
    <property type="entry name" value="CYTOCHROME P450"/>
    <property type="match status" value="1"/>
</dbReference>
<keyword evidence="6 8" id="KW-0408">Iron</keyword>
<comment type="caution">
    <text evidence="11">The sequence shown here is derived from an EMBL/GenBank/DDBJ whole genome shotgun (WGS) entry which is preliminary data.</text>
</comment>
<name>A0AA38S0P8_9PEZI</name>
<evidence type="ECO:0000313" key="11">
    <source>
        <dbReference type="EMBL" id="KAJ9144526.1"/>
    </source>
</evidence>
<evidence type="ECO:0000256" key="6">
    <source>
        <dbReference type="ARBA" id="ARBA00023004"/>
    </source>
</evidence>
<evidence type="ECO:0000256" key="2">
    <source>
        <dbReference type="ARBA" id="ARBA00004167"/>
    </source>
</evidence>
<comment type="cofactor">
    <cofactor evidence="1 8">
        <name>heme</name>
        <dbReference type="ChEBI" id="CHEBI:30413"/>
    </cofactor>
</comment>
<dbReference type="GO" id="GO:0020037">
    <property type="term" value="F:heme binding"/>
    <property type="evidence" value="ECO:0007669"/>
    <property type="project" value="InterPro"/>
</dbReference>
<keyword evidence="5 9" id="KW-0560">Oxidoreductase</keyword>
<keyword evidence="10" id="KW-0812">Transmembrane</keyword>
<dbReference type="GO" id="GO:0016020">
    <property type="term" value="C:membrane"/>
    <property type="evidence" value="ECO:0007669"/>
    <property type="project" value="UniProtKB-SubCell"/>
</dbReference>
<dbReference type="InterPro" id="IPR036396">
    <property type="entry name" value="Cyt_P450_sf"/>
</dbReference>
<dbReference type="PANTHER" id="PTHR46206:SF6">
    <property type="entry name" value="CYTOCHROME P450 MONOOXYGENASE AN1598-RELATED"/>
    <property type="match status" value="1"/>
</dbReference>
<dbReference type="Proteomes" id="UP001174694">
    <property type="component" value="Unassembled WGS sequence"/>
</dbReference>
<protein>
    <submittedName>
        <fullName evidence="11">Cytochrome P450</fullName>
    </submittedName>
</protein>
<dbReference type="PRINTS" id="PR00463">
    <property type="entry name" value="EP450I"/>
</dbReference>
<keyword evidence="7 9" id="KW-0503">Monooxygenase</keyword>
<evidence type="ECO:0000256" key="4">
    <source>
        <dbReference type="ARBA" id="ARBA00022723"/>
    </source>
</evidence>
<evidence type="ECO:0000256" key="5">
    <source>
        <dbReference type="ARBA" id="ARBA00023002"/>
    </source>
</evidence>
<sequence>MACLTTLKHSLTSTPATLAFAVVTVAVLVGIRFYLGRQKYPDAPTLRISERPGSLGVLDDMTRVVTDMGGMLQIGWEQYSKHNINYILNTFSGKRFVVAPKYFEEIRRAPDTHVSNLASNNELMQLGHTLHKRLMVDQYHFDIPIRKSLTQSLGPKLPDIVEEAKLSLQQYIGESKDWTPHHMHDLAFDLVTRTANRLLFGPELARNEEFQKLSIDYTTIMFGGADMIRNYWGILKPIVMWLKTDIYRAQALARQHLVPLLKARIALEDRYVAEGRQAEWQKVKADDTIQWVLDVTPPEERDPYRLVYRMLHINIAAVHTSSVTFMDTFHCLSVLPEVQRELREEIEQVFRREGGWTKQTLTYLVKMDSFMTESMRLCVHSGVKMGRKTIKDWELSDGTKLPKGTYLFVNHLPLVLDQSSFDHPLDFDPWRMYKLRRKEGQANQHQFVMTSQTNLTFGHGKHACPGRFFAANEIKVLLALIIMKYEFRAVNLPGGLKDIIPGRWYNFSRSPISHAIIEFRDRSNEISADLKPIFTDI</sequence>
<dbReference type="AlphaFoldDB" id="A0AA38S0P8"/>
<organism evidence="11 12">
    <name type="scientific">Pleurostoma richardsiae</name>
    <dbReference type="NCBI Taxonomy" id="41990"/>
    <lineage>
        <taxon>Eukaryota</taxon>
        <taxon>Fungi</taxon>
        <taxon>Dikarya</taxon>
        <taxon>Ascomycota</taxon>
        <taxon>Pezizomycotina</taxon>
        <taxon>Sordariomycetes</taxon>
        <taxon>Sordariomycetidae</taxon>
        <taxon>Calosphaeriales</taxon>
        <taxon>Pleurostomataceae</taxon>
        <taxon>Pleurostoma</taxon>
    </lineage>
</organism>
<dbReference type="InterPro" id="IPR002401">
    <property type="entry name" value="Cyt_P450_E_grp-I"/>
</dbReference>
<evidence type="ECO:0000256" key="1">
    <source>
        <dbReference type="ARBA" id="ARBA00001971"/>
    </source>
</evidence>
<keyword evidence="8 9" id="KW-0349">Heme</keyword>
<dbReference type="GO" id="GO:0016705">
    <property type="term" value="F:oxidoreductase activity, acting on paired donors, with incorporation or reduction of molecular oxygen"/>
    <property type="evidence" value="ECO:0007669"/>
    <property type="project" value="InterPro"/>
</dbReference>
<dbReference type="InterPro" id="IPR001128">
    <property type="entry name" value="Cyt_P450"/>
</dbReference>
<proteinExistence type="inferred from homology"/>
<evidence type="ECO:0000256" key="10">
    <source>
        <dbReference type="SAM" id="Phobius"/>
    </source>
</evidence>
<evidence type="ECO:0000256" key="3">
    <source>
        <dbReference type="ARBA" id="ARBA00010617"/>
    </source>
</evidence>
<dbReference type="Pfam" id="PF00067">
    <property type="entry name" value="p450"/>
    <property type="match status" value="1"/>
</dbReference>
<accession>A0AA38S0P8</accession>
<dbReference type="SUPFAM" id="SSF48264">
    <property type="entry name" value="Cytochrome P450"/>
    <property type="match status" value="1"/>
</dbReference>
<keyword evidence="12" id="KW-1185">Reference proteome</keyword>
<dbReference type="EMBL" id="JANBVO010000016">
    <property type="protein sequence ID" value="KAJ9144526.1"/>
    <property type="molecule type" value="Genomic_DNA"/>
</dbReference>
<gene>
    <name evidence="11" type="ORF">NKR23_g5884</name>
</gene>
<evidence type="ECO:0000313" key="12">
    <source>
        <dbReference type="Proteomes" id="UP001174694"/>
    </source>
</evidence>